<sequence length="90" mass="9325">MVGLLGLIDIHATILLIAIALDAQIPLGIIIGTAIFLTAKACIYIKDIGSATDILVAALILSSIFIAPPQWILFILAVIIGFKGLSSLAA</sequence>
<gene>
    <name evidence="2" type="ORF">A3B04_01785</name>
</gene>
<protein>
    <recommendedName>
        <fullName evidence="4">Prepilin type IV endopeptidase peptidase domain-containing protein</fullName>
    </recommendedName>
</protein>
<organism evidence="2 3">
    <name type="scientific">Candidatus Portnoybacteria bacterium RIFCSPLOWO2_02_FULL_39_11</name>
    <dbReference type="NCBI Taxonomy" id="1802001"/>
    <lineage>
        <taxon>Bacteria</taxon>
        <taxon>Candidatus Portnoyibacteriota</taxon>
    </lineage>
</organism>
<name>A0A1G2FVE9_9BACT</name>
<keyword evidence="1" id="KW-0472">Membrane</keyword>
<evidence type="ECO:0000313" key="3">
    <source>
        <dbReference type="Proteomes" id="UP000177126"/>
    </source>
</evidence>
<evidence type="ECO:0008006" key="4">
    <source>
        <dbReference type="Google" id="ProtNLM"/>
    </source>
</evidence>
<dbReference type="Proteomes" id="UP000177126">
    <property type="component" value="Unassembled WGS sequence"/>
</dbReference>
<accession>A0A1G2FVE9</accession>
<comment type="caution">
    <text evidence="2">The sequence shown here is derived from an EMBL/GenBank/DDBJ whole genome shotgun (WGS) entry which is preliminary data.</text>
</comment>
<reference evidence="2 3" key="1">
    <citation type="journal article" date="2016" name="Nat. Commun.">
        <title>Thousands of microbial genomes shed light on interconnected biogeochemical processes in an aquifer system.</title>
        <authorList>
            <person name="Anantharaman K."/>
            <person name="Brown C.T."/>
            <person name="Hug L.A."/>
            <person name="Sharon I."/>
            <person name="Castelle C.J."/>
            <person name="Probst A.J."/>
            <person name="Thomas B.C."/>
            <person name="Singh A."/>
            <person name="Wilkins M.J."/>
            <person name="Karaoz U."/>
            <person name="Brodie E.L."/>
            <person name="Williams K.H."/>
            <person name="Hubbard S.S."/>
            <person name="Banfield J.F."/>
        </authorList>
    </citation>
    <scope>NUCLEOTIDE SEQUENCE [LARGE SCALE GENOMIC DNA]</scope>
</reference>
<proteinExistence type="predicted"/>
<evidence type="ECO:0000313" key="2">
    <source>
        <dbReference type="EMBL" id="OGZ41787.1"/>
    </source>
</evidence>
<keyword evidence="1" id="KW-0812">Transmembrane</keyword>
<feature type="transmembrane region" description="Helical" evidence="1">
    <location>
        <begin position="12"/>
        <end position="36"/>
    </location>
</feature>
<dbReference type="EMBL" id="MHNF01000008">
    <property type="protein sequence ID" value="OGZ41787.1"/>
    <property type="molecule type" value="Genomic_DNA"/>
</dbReference>
<keyword evidence="1" id="KW-1133">Transmembrane helix</keyword>
<dbReference type="AlphaFoldDB" id="A0A1G2FVE9"/>
<evidence type="ECO:0000256" key="1">
    <source>
        <dbReference type="SAM" id="Phobius"/>
    </source>
</evidence>